<dbReference type="OrthoDB" id="7359419at2"/>
<evidence type="ECO:0000313" key="2">
    <source>
        <dbReference type="Proteomes" id="UP000078543"/>
    </source>
</evidence>
<protein>
    <submittedName>
        <fullName evidence="1">Uncharacterized protein</fullName>
    </submittedName>
</protein>
<sequence>MDRKAIDDIVCHSKGCDDVKIAACRASSGAVKELAYCQIDRCFYVTVDGRERVRSDVPETAYRFFEAQD</sequence>
<name>A0A178MJG7_9PROT</name>
<proteinExistence type="predicted"/>
<gene>
    <name evidence="1" type="ORF">A6A05_14575</name>
</gene>
<reference evidence="1 2" key="1">
    <citation type="submission" date="2016-04" db="EMBL/GenBank/DDBJ databases">
        <title>Draft genome sequence of freshwater magnetotactic bacteria Magnetospirillum marisnigri SP-1 and Magnetospirillum moscoviense BB-1.</title>
        <authorList>
            <person name="Koziaeva V."/>
            <person name="Dziuba M.V."/>
            <person name="Ivanov T.M."/>
            <person name="Kuznetsov B."/>
            <person name="Grouzdev D.S."/>
        </authorList>
    </citation>
    <scope>NUCLEOTIDE SEQUENCE [LARGE SCALE GENOMIC DNA]</scope>
    <source>
        <strain evidence="1 2">BB-1</strain>
    </source>
</reference>
<dbReference type="AlphaFoldDB" id="A0A178MJG7"/>
<evidence type="ECO:0000313" key="1">
    <source>
        <dbReference type="EMBL" id="OAN48739.1"/>
    </source>
</evidence>
<organism evidence="1 2">
    <name type="scientific">Magnetospirillum moscoviense</name>
    <dbReference type="NCBI Taxonomy" id="1437059"/>
    <lineage>
        <taxon>Bacteria</taxon>
        <taxon>Pseudomonadati</taxon>
        <taxon>Pseudomonadota</taxon>
        <taxon>Alphaproteobacteria</taxon>
        <taxon>Rhodospirillales</taxon>
        <taxon>Rhodospirillaceae</taxon>
        <taxon>Magnetospirillum</taxon>
    </lineage>
</organism>
<dbReference type="RefSeq" id="WP_068502490.1">
    <property type="nucleotide sequence ID" value="NZ_LWQU01000156.1"/>
</dbReference>
<dbReference type="EMBL" id="LWQU01000156">
    <property type="protein sequence ID" value="OAN48739.1"/>
    <property type="molecule type" value="Genomic_DNA"/>
</dbReference>
<dbReference type="Proteomes" id="UP000078543">
    <property type="component" value="Unassembled WGS sequence"/>
</dbReference>
<comment type="caution">
    <text evidence="1">The sequence shown here is derived from an EMBL/GenBank/DDBJ whole genome shotgun (WGS) entry which is preliminary data.</text>
</comment>
<keyword evidence="2" id="KW-1185">Reference proteome</keyword>
<accession>A0A178MJG7</accession>